<sequence length="127" mass="13768">MLLSDIATREGSVILNAHDHDVELASHQCSEEDGLRELCLHIQELLMMDCIEPLTLTSKIPPLSVVGLSEEQAVEEANGDILVFTSTLNPMRNSISGYLVVDTETDKVLGASMVGPDAPEIMQVSSF</sequence>
<evidence type="ECO:0000313" key="3">
    <source>
        <dbReference type="Proteomes" id="UP000634136"/>
    </source>
</evidence>
<dbReference type="Gene3D" id="3.30.390.30">
    <property type="match status" value="1"/>
</dbReference>
<dbReference type="InterPro" id="IPR004099">
    <property type="entry name" value="Pyr_nucl-diS_OxRdtase_dimer"/>
</dbReference>
<dbReference type="OrthoDB" id="5956163at2759"/>
<organism evidence="2 3">
    <name type="scientific">Senna tora</name>
    <dbReference type="NCBI Taxonomy" id="362788"/>
    <lineage>
        <taxon>Eukaryota</taxon>
        <taxon>Viridiplantae</taxon>
        <taxon>Streptophyta</taxon>
        <taxon>Embryophyta</taxon>
        <taxon>Tracheophyta</taxon>
        <taxon>Spermatophyta</taxon>
        <taxon>Magnoliopsida</taxon>
        <taxon>eudicotyledons</taxon>
        <taxon>Gunneridae</taxon>
        <taxon>Pentapetalae</taxon>
        <taxon>rosids</taxon>
        <taxon>fabids</taxon>
        <taxon>Fabales</taxon>
        <taxon>Fabaceae</taxon>
        <taxon>Caesalpinioideae</taxon>
        <taxon>Cassia clade</taxon>
        <taxon>Senna</taxon>
    </lineage>
</organism>
<feature type="domain" description="Pyridine nucleotide-disulphide oxidoreductase dimerisation" evidence="1">
    <location>
        <begin position="60"/>
        <end position="124"/>
    </location>
</feature>
<dbReference type="EMBL" id="JAAIUW010000002">
    <property type="protein sequence ID" value="KAF7841476.1"/>
    <property type="molecule type" value="Genomic_DNA"/>
</dbReference>
<proteinExistence type="predicted"/>
<accession>A0A834XAN8</accession>
<dbReference type="Proteomes" id="UP000634136">
    <property type="component" value="Unassembled WGS sequence"/>
</dbReference>
<dbReference type="SUPFAM" id="SSF55424">
    <property type="entry name" value="FAD/NAD-linked reductases, dimerisation (C-terminal) domain"/>
    <property type="match status" value="1"/>
</dbReference>
<name>A0A834XAN8_9FABA</name>
<reference evidence="2" key="1">
    <citation type="submission" date="2020-09" db="EMBL/GenBank/DDBJ databases">
        <title>Genome-Enabled Discovery of Anthraquinone Biosynthesis in Senna tora.</title>
        <authorList>
            <person name="Kang S.-H."/>
            <person name="Pandey R.P."/>
            <person name="Lee C.-M."/>
            <person name="Sim J.-S."/>
            <person name="Jeong J.-T."/>
            <person name="Choi B.-S."/>
            <person name="Jung M."/>
            <person name="Ginzburg D."/>
            <person name="Zhao K."/>
            <person name="Won S.Y."/>
            <person name="Oh T.-J."/>
            <person name="Yu Y."/>
            <person name="Kim N.-H."/>
            <person name="Lee O.R."/>
            <person name="Lee T.-H."/>
            <person name="Bashyal P."/>
            <person name="Kim T.-S."/>
            <person name="Lee W.-H."/>
            <person name="Kawkins C."/>
            <person name="Kim C.-K."/>
            <person name="Kim J.S."/>
            <person name="Ahn B.O."/>
            <person name="Rhee S.Y."/>
            <person name="Sohng J.K."/>
        </authorList>
    </citation>
    <scope>NUCLEOTIDE SEQUENCE</scope>
    <source>
        <tissue evidence="2">Leaf</tissue>
    </source>
</reference>
<dbReference type="AlphaFoldDB" id="A0A834XAN8"/>
<evidence type="ECO:0000313" key="2">
    <source>
        <dbReference type="EMBL" id="KAF7841476.1"/>
    </source>
</evidence>
<gene>
    <name evidence="2" type="ORF">G2W53_003774</name>
</gene>
<comment type="caution">
    <text evidence="2">The sequence shown here is derived from an EMBL/GenBank/DDBJ whole genome shotgun (WGS) entry which is preliminary data.</text>
</comment>
<evidence type="ECO:0000259" key="1">
    <source>
        <dbReference type="Pfam" id="PF02852"/>
    </source>
</evidence>
<dbReference type="InterPro" id="IPR016156">
    <property type="entry name" value="FAD/NAD-linked_Rdtase_dimer_sf"/>
</dbReference>
<dbReference type="Pfam" id="PF02852">
    <property type="entry name" value="Pyr_redox_dim"/>
    <property type="match status" value="1"/>
</dbReference>
<keyword evidence="3" id="KW-1185">Reference proteome</keyword>
<protein>
    <submittedName>
        <fullName evidence="2">Glutathione reductase, chloroplastic</fullName>
    </submittedName>
</protein>